<evidence type="ECO:0000256" key="6">
    <source>
        <dbReference type="PROSITE-ProRule" id="PRU00169"/>
    </source>
</evidence>
<dbReference type="SMART" id="SM00086">
    <property type="entry name" value="PAC"/>
    <property type="match status" value="3"/>
</dbReference>
<dbReference type="InterPro" id="IPR001610">
    <property type="entry name" value="PAC"/>
</dbReference>
<dbReference type="InterPro" id="IPR052162">
    <property type="entry name" value="Sensor_kinase/Photoreceptor"/>
</dbReference>
<feature type="domain" description="PAC" evidence="10">
    <location>
        <begin position="479"/>
        <end position="531"/>
    </location>
</feature>
<dbReference type="GO" id="GO:0006355">
    <property type="term" value="P:regulation of DNA-templated transcription"/>
    <property type="evidence" value="ECO:0007669"/>
    <property type="project" value="InterPro"/>
</dbReference>
<feature type="domain" description="PAS" evidence="9">
    <location>
        <begin position="143"/>
        <end position="189"/>
    </location>
</feature>
<dbReference type="Proteomes" id="UP000245657">
    <property type="component" value="Unassembled WGS sequence"/>
</dbReference>
<dbReference type="GO" id="GO:0000160">
    <property type="term" value="P:phosphorelay signal transduction system"/>
    <property type="evidence" value="ECO:0007669"/>
    <property type="project" value="InterPro"/>
</dbReference>
<dbReference type="PROSITE" id="PS50110">
    <property type="entry name" value="RESPONSE_REGULATORY"/>
    <property type="match status" value="1"/>
</dbReference>
<dbReference type="InterPro" id="IPR000700">
    <property type="entry name" value="PAS-assoc_C"/>
</dbReference>
<dbReference type="Pfam" id="PF08447">
    <property type="entry name" value="PAS_3"/>
    <property type="match status" value="1"/>
</dbReference>
<evidence type="ECO:0000313" key="12">
    <source>
        <dbReference type="Proteomes" id="UP000245657"/>
    </source>
</evidence>
<evidence type="ECO:0000259" key="9">
    <source>
        <dbReference type="PROSITE" id="PS50112"/>
    </source>
</evidence>
<dbReference type="InterPro" id="IPR000014">
    <property type="entry name" value="PAS"/>
</dbReference>
<dbReference type="SUPFAM" id="SSF55785">
    <property type="entry name" value="PYP-like sensor domain (PAS domain)"/>
    <property type="match status" value="3"/>
</dbReference>
<dbReference type="PANTHER" id="PTHR43304:SF1">
    <property type="entry name" value="PAC DOMAIN-CONTAINING PROTEIN"/>
    <property type="match status" value="1"/>
</dbReference>
<dbReference type="InterPro" id="IPR035965">
    <property type="entry name" value="PAS-like_dom_sf"/>
</dbReference>
<dbReference type="SMART" id="SM00091">
    <property type="entry name" value="PAS"/>
    <property type="match status" value="3"/>
</dbReference>
<dbReference type="Pfam" id="PF00989">
    <property type="entry name" value="PAS"/>
    <property type="match status" value="1"/>
</dbReference>
<dbReference type="PROSITE" id="PS50109">
    <property type="entry name" value="HIS_KIN"/>
    <property type="match status" value="1"/>
</dbReference>
<dbReference type="Pfam" id="PF02518">
    <property type="entry name" value="HATPase_c"/>
    <property type="match status" value="1"/>
</dbReference>
<keyword evidence="12" id="KW-1185">Reference proteome</keyword>
<dbReference type="CDD" id="cd00130">
    <property type="entry name" value="PAS"/>
    <property type="match status" value="2"/>
</dbReference>
<dbReference type="OrthoDB" id="230688at2157"/>
<evidence type="ECO:0000259" key="8">
    <source>
        <dbReference type="PROSITE" id="PS50110"/>
    </source>
</evidence>
<evidence type="ECO:0000313" key="11">
    <source>
        <dbReference type="EMBL" id="PWR72057.1"/>
    </source>
</evidence>
<dbReference type="SMART" id="SM00387">
    <property type="entry name" value="HATPase_c"/>
    <property type="match status" value="1"/>
</dbReference>
<keyword evidence="3 6" id="KW-0597">Phosphoprotein</keyword>
<feature type="domain" description="Histidine kinase" evidence="7">
    <location>
        <begin position="637"/>
        <end position="735"/>
    </location>
</feature>
<evidence type="ECO:0000256" key="4">
    <source>
        <dbReference type="ARBA" id="ARBA00022679"/>
    </source>
</evidence>
<dbReference type="Pfam" id="PF13426">
    <property type="entry name" value="PAS_9"/>
    <property type="match status" value="1"/>
</dbReference>
<proteinExistence type="predicted"/>
<protein>
    <recommendedName>
        <fullName evidence="2">histidine kinase</fullName>
        <ecNumber evidence="2">2.7.13.3</ecNumber>
    </recommendedName>
</protein>
<dbReference type="AlphaFoldDB" id="A0A2V2N753"/>
<evidence type="ECO:0000256" key="2">
    <source>
        <dbReference type="ARBA" id="ARBA00012438"/>
    </source>
</evidence>
<dbReference type="PROSITE" id="PS50112">
    <property type="entry name" value="PAS"/>
    <property type="match status" value="3"/>
</dbReference>
<dbReference type="InterPro" id="IPR005467">
    <property type="entry name" value="His_kinase_dom"/>
</dbReference>
<dbReference type="GO" id="GO:0004673">
    <property type="term" value="F:protein histidine kinase activity"/>
    <property type="evidence" value="ECO:0007669"/>
    <property type="project" value="UniProtKB-EC"/>
</dbReference>
<dbReference type="InterPro" id="IPR036890">
    <property type="entry name" value="HATPase_C_sf"/>
</dbReference>
<dbReference type="SUPFAM" id="SSF55874">
    <property type="entry name" value="ATPase domain of HSP90 chaperone/DNA topoisomerase II/histidine kinase"/>
    <property type="match status" value="1"/>
</dbReference>
<dbReference type="InterPro" id="IPR004358">
    <property type="entry name" value="Sig_transdc_His_kin-like_C"/>
</dbReference>
<dbReference type="InterPro" id="IPR001789">
    <property type="entry name" value="Sig_transdc_resp-reg_receiver"/>
</dbReference>
<dbReference type="RefSeq" id="WP_109968547.1">
    <property type="nucleotide sequence ID" value="NZ_CP176093.1"/>
</dbReference>
<dbReference type="Gene3D" id="3.30.565.10">
    <property type="entry name" value="Histidine kinase-like ATPase, C-terminal domain"/>
    <property type="match status" value="1"/>
</dbReference>
<accession>A0A2V2N753</accession>
<dbReference type="SMART" id="SM00448">
    <property type="entry name" value="REC"/>
    <property type="match status" value="1"/>
</dbReference>
<evidence type="ECO:0000256" key="1">
    <source>
        <dbReference type="ARBA" id="ARBA00000085"/>
    </source>
</evidence>
<evidence type="ECO:0000259" key="7">
    <source>
        <dbReference type="PROSITE" id="PS50109"/>
    </source>
</evidence>
<dbReference type="PANTHER" id="PTHR43304">
    <property type="entry name" value="PHYTOCHROME-LIKE PROTEIN CPH1"/>
    <property type="match status" value="1"/>
</dbReference>
<dbReference type="EMBL" id="QGMY01000007">
    <property type="protein sequence ID" value="PWR72057.1"/>
    <property type="molecule type" value="Genomic_DNA"/>
</dbReference>
<feature type="domain" description="Response regulatory" evidence="8">
    <location>
        <begin position="12"/>
        <end position="127"/>
    </location>
</feature>
<comment type="catalytic activity">
    <reaction evidence="1">
        <text>ATP + protein L-histidine = ADP + protein N-phospho-L-histidine.</text>
        <dbReference type="EC" id="2.7.13.3"/>
    </reaction>
</comment>
<dbReference type="InterPro" id="IPR013767">
    <property type="entry name" value="PAS_fold"/>
</dbReference>
<dbReference type="EC" id="2.7.13.3" evidence="2"/>
<dbReference type="NCBIfam" id="TIGR00229">
    <property type="entry name" value="sensory_box"/>
    <property type="match status" value="3"/>
</dbReference>
<keyword evidence="5" id="KW-0418">Kinase</keyword>
<dbReference type="CDD" id="cd00156">
    <property type="entry name" value="REC"/>
    <property type="match status" value="1"/>
</dbReference>
<feature type="modified residue" description="4-aspartylphosphate" evidence="6">
    <location>
        <position position="62"/>
    </location>
</feature>
<dbReference type="SUPFAM" id="SSF52172">
    <property type="entry name" value="CheY-like"/>
    <property type="match status" value="1"/>
</dbReference>
<dbReference type="GeneID" id="97548075"/>
<feature type="domain" description="PAC" evidence="10">
    <location>
        <begin position="231"/>
        <end position="283"/>
    </location>
</feature>
<dbReference type="InterPro" id="IPR013655">
    <property type="entry name" value="PAS_fold_3"/>
</dbReference>
<dbReference type="PRINTS" id="PR00344">
    <property type="entry name" value="BCTRLSENSOR"/>
</dbReference>
<gene>
    <name evidence="11" type="ORF">DK846_08695</name>
</gene>
<keyword evidence="4" id="KW-0808">Transferase</keyword>
<reference evidence="11 12" key="1">
    <citation type="submission" date="2018-05" db="EMBL/GenBank/DDBJ databases">
        <title>Draft genome of Methanospirillum lacunae Ki8-1.</title>
        <authorList>
            <person name="Dueholm M.S."/>
            <person name="Nielsen P.H."/>
            <person name="Bakmann L.F."/>
            <person name="Otzen D.E."/>
        </authorList>
    </citation>
    <scope>NUCLEOTIDE SEQUENCE [LARGE SCALE GENOMIC DNA]</scope>
    <source>
        <strain evidence="11 12">Ki8-1</strain>
    </source>
</reference>
<evidence type="ECO:0000259" key="10">
    <source>
        <dbReference type="PROSITE" id="PS50113"/>
    </source>
</evidence>
<dbReference type="InterPro" id="IPR011006">
    <property type="entry name" value="CheY-like_superfamily"/>
</dbReference>
<sequence>MNQVSHPAKPISVLYVDDEPDLLSLAKKNLEATGRFRVDTAISVPGAQEMMLSGTYDAILSDYQMPGMNGIDLLKYVRTNYGYIPFILFTGKGNEETVIQAFESGVDFYIKKGEDPCKQFTELQIKIEKAVSDKKIDFQREKSELQISDIINSLPDASFAIDRKGTVIAWNKVLEEMTGVLAEAMMGRSGFEYAIPFYDSHRKTLVDLVLFPDQETESAYSSFIRDQDNVIIAEAIIQRPPGKCQWLWIKASPLRDKHKNIIGAVETIRDVSDWKQTEESLLESRNFLNQIFSSVKEGILIVDANTHAIMDLNPSAAALIGAEKEDIVGKVCHKFICPAEIGECPITDLNLIIDNKERILLTADGRKIPIIKNGYPFQFQGREMLLETFFDNTQRIADLEALRQSEEKFRSFVENANDIVYDLTPDGIFTYVSPNWTAILGHPVDDVIGKHFCQFVHPDEFSLCDEHVRTILSTGTGRTGIKYRILHHDGTWRWHVSNNAPNRDDQGEIKSIIGIGRDVTEQKRMEDELKQAYRQLNLLSGITRHDILNKISVITGLLVLVREMTNNQEAEEYISKINESIRIIRAQIEFTRVYEDLGSHEPQWQSLDQIIDSIWVPDSVAISSDTKNISVLADPMFEKVFFNLLDDSITHGANVHSIRVTTEPEEDTLTIIWEDDGGGISTEEKSKIFNRGYGAHTGLGLFLSREILRITGITIEENGVPGEGARFEITVPKGMWRIETRRAGEQN</sequence>
<dbReference type="Pfam" id="PF00072">
    <property type="entry name" value="Response_reg"/>
    <property type="match status" value="1"/>
</dbReference>
<evidence type="ECO:0000256" key="5">
    <source>
        <dbReference type="ARBA" id="ARBA00022777"/>
    </source>
</evidence>
<dbReference type="InterPro" id="IPR003594">
    <property type="entry name" value="HATPase_dom"/>
</dbReference>
<feature type="domain" description="PAS" evidence="9">
    <location>
        <begin position="284"/>
        <end position="330"/>
    </location>
</feature>
<dbReference type="Gene3D" id="3.30.450.20">
    <property type="entry name" value="PAS domain"/>
    <property type="match status" value="3"/>
</dbReference>
<name>A0A2V2N753_9EURY</name>
<organism evidence="11 12">
    <name type="scientific">Methanospirillum lacunae</name>
    <dbReference type="NCBI Taxonomy" id="668570"/>
    <lineage>
        <taxon>Archaea</taxon>
        <taxon>Methanobacteriati</taxon>
        <taxon>Methanobacteriota</taxon>
        <taxon>Stenosarchaea group</taxon>
        <taxon>Methanomicrobia</taxon>
        <taxon>Methanomicrobiales</taxon>
        <taxon>Methanospirillaceae</taxon>
        <taxon>Methanospirillum</taxon>
    </lineage>
</organism>
<dbReference type="PROSITE" id="PS50113">
    <property type="entry name" value="PAC"/>
    <property type="match status" value="2"/>
</dbReference>
<dbReference type="Gene3D" id="3.40.50.2300">
    <property type="match status" value="1"/>
</dbReference>
<comment type="caution">
    <text evidence="11">The sequence shown here is derived from an EMBL/GenBank/DDBJ whole genome shotgun (WGS) entry which is preliminary data.</text>
</comment>
<evidence type="ECO:0000256" key="3">
    <source>
        <dbReference type="ARBA" id="ARBA00022553"/>
    </source>
</evidence>
<feature type="domain" description="PAS" evidence="9">
    <location>
        <begin position="405"/>
        <end position="475"/>
    </location>
</feature>